<dbReference type="InterPro" id="IPR020373">
    <property type="entry name" value="Kgd4/YMR-31"/>
</dbReference>
<organism evidence="5 6">
    <name type="scientific">Denticeps clupeoides</name>
    <name type="common">denticle herring</name>
    <dbReference type="NCBI Taxonomy" id="299321"/>
    <lineage>
        <taxon>Eukaryota</taxon>
        <taxon>Metazoa</taxon>
        <taxon>Chordata</taxon>
        <taxon>Craniata</taxon>
        <taxon>Vertebrata</taxon>
        <taxon>Euteleostomi</taxon>
        <taxon>Actinopterygii</taxon>
        <taxon>Neopterygii</taxon>
        <taxon>Teleostei</taxon>
        <taxon>Clupei</taxon>
        <taxon>Clupeiformes</taxon>
        <taxon>Denticipitoidei</taxon>
        <taxon>Denticipitidae</taxon>
        <taxon>Denticeps</taxon>
    </lineage>
</organism>
<evidence type="ECO:0000313" key="6">
    <source>
        <dbReference type="Proteomes" id="UP000694580"/>
    </source>
</evidence>
<evidence type="ECO:0000256" key="2">
    <source>
        <dbReference type="ARBA" id="ARBA00023128"/>
    </source>
</evidence>
<comment type="subcellular location">
    <subcellularLocation>
        <location evidence="1">Mitochondrion</location>
    </subcellularLocation>
</comment>
<keyword evidence="6" id="KW-1185">Reference proteome</keyword>
<dbReference type="AlphaFoldDB" id="A0AAY4DSZ6"/>
<dbReference type="GO" id="GO:0005739">
    <property type="term" value="C:mitochondrion"/>
    <property type="evidence" value="ECO:0007669"/>
    <property type="project" value="UniProtKB-SubCell"/>
</dbReference>
<evidence type="ECO:0000313" key="5">
    <source>
        <dbReference type="Ensembl" id="ENSDCDP00010048435.1"/>
    </source>
</evidence>
<evidence type="ECO:0000256" key="3">
    <source>
        <dbReference type="ARBA" id="ARBA00043970"/>
    </source>
</evidence>
<evidence type="ECO:0008006" key="7">
    <source>
        <dbReference type="Google" id="ProtNLM"/>
    </source>
</evidence>
<evidence type="ECO:0000256" key="4">
    <source>
        <dbReference type="SAM" id="MobiDB-lite"/>
    </source>
</evidence>
<keyword evidence="2" id="KW-0496">Mitochondrion</keyword>
<dbReference type="GO" id="GO:0006103">
    <property type="term" value="P:2-oxoglutarate metabolic process"/>
    <property type="evidence" value="ECO:0007669"/>
    <property type="project" value="InterPro"/>
</dbReference>
<feature type="compositionally biased region" description="Low complexity" evidence="4">
    <location>
        <begin position="50"/>
        <end position="78"/>
    </location>
</feature>
<dbReference type="Ensembl" id="ENSDCDT00010058771.1">
    <property type="protein sequence ID" value="ENSDCDP00010048435.1"/>
    <property type="gene ID" value="ENSDCDG00010029184.1"/>
</dbReference>
<name>A0AAY4DSZ6_9TELE</name>
<dbReference type="GO" id="GO:0004591">
    <property type="term" value="F:oxoglutarate dehydrogenase (succinyl-transferring) activity"/>
    <property type="evidence" value="ECO:0007669"/>
    <property type="project" value="TreeGrafter"/>
</dbReference>
<reference evidence="5" key="2">
    <citation type="submission" date="2025-08" db="UniProtKB">
        <authorList>
            <consortium name="Ensembl"/>
        </authorList>
    </citation>
    <scope>IDENTIFICATION</scope>
</reference>
<sequence length="112" mass="11954">MGSKVSSKMASASRVVQAVRPHAPLIKFPDRKGLPRANVHEALKIVAASAPLPGSSLSSQPAISSSSRPPGPVSRLPGTPDSIATVRDFPQRYRRKVIAVEEMDYIQRGGPE</sequence>
<protein>
    <recommendedName>
        <fullName evidence="7">Mitochondrial ribosomal protein S36</fullName>
    </recommendedName>
</protein>
<dbReference type="GeneTree" id="ENSGT00390000017443"/>
<proteinExistence type="inferred from homology"/>
<evidence type="ECO:0000256" key="1">
    <source>
        <dbReference type="ARBA" id="ARBA00004173"/>
    </source>
</evidence>
<dbReference type="PANTHER" id="PTHR31601">
    <property type="entry name" value="28S RIBOSOMAL PROTEIN S36, MITOCHONDRIAL"/>
    <property type="match status" value="1"/>
</dbReference>
<reference evidence="5" key="3">
    <citation type="submission" date="2025-09" db="UniProtKB">
        <authorList>
            <consortium name="Ensembl"/>
        </authorList>
    </citation>
    <scope>IDENTIFICATION</scope>
</reference>
<reference evidence="5 6" key="1">
    <citation type="submission" date="2020-06" db="EMBL/GenBank/DDBJ databases">
        <authorList>
            <consortium name="Wellcome Sanger Institute Data Sharing"/>
        </authorList>
    </citation>
    <scope>NUCLEOTIDE SEQUENCE [LARGE SCALE GENOMIC DNA]</scope>
</reference>
<accession>A0AAY4DSZ6</accession>
<gene>
    <name evidence="5" type="primary">MRPS36</name>
</gene>
<feature type="region of interest" description="Disordered" evidence="4">
    <location>
        <begin position="50"/>
        <end position="84"/>
    </location>
</feature>
<dbReference type="Proteomes" id="UP000694580">
    <property type="component" value="Chromosome 15"/>
</dbReference>
<comment type="similarity">
    <text evidence="3">Belongs to the alpha-ketoglutarate dehydrogenase component 4 family.</text>
</comment>
<dbReference type="PANTHER" id="PTHR31601:SF2">
    <property type="entry name" value="ALPHA-KETOGLUTARATE DEHYDROGENASE COMPONENT 4"/>
    <property type="match status" value="1"/>
</dbReference>